<dbReference type="SUPFAM" id="SSF52777">
    <property type="entry name" value="CoA-dependent acyltransferases"/>
    <property type="match status" value="1"/>
</dbReference>
<evidence type="ECO:0000256" key="1">
    <source>
        <dbReference type="SAM" id="MobiDB-lite"/>
    </source>
</evidence>
<sequence>MFRNLNLYESIFQNYPVKIAFSFKLKGPLTKTLLENAINKIYQLQPTLQRVPVLDENEDENKEDKQKEKEYNSKKEIEENVQGYKTKNYKYKHFPFEESIQIEEIELDETNLEQWVEKANEVLKFLKDKPTDKVTRVYFFKNKNQEEKSEAIHTILVVVDHLYYDARSCLAFVGLLLKYLLDDKTKLEEKKETEKEKEKEKKVIKPLKPLDFNFHEKAFETQNSEEPVFTGFDFQKLPTLLNPIPDHNPPLEKEPESTELNGYGFVQGSKYQQLFFHLDEQTTLKFIQKCKRQSTTPFVVMTAILFAAINSFWHKGKGGNVIPGVFVDTRSHYDEPITDEYFCTAVWITELKERQIGEGTIFWDLVASMQTELNEQKEKKTVLTNLKYMAKSPIPIFGMPHCSCVNNYGCYEKIGYMPENGPFKLLDFTITGLEYLPLPLIQLSTYTVLNRIKICPLFSRKVFKQETIISFMQNCYLKILDKVINSEENFTLSQFNSNLL</sequence>
<dbReference type="EMBL" id="JAOAOG010000175">
    <property type="protein sequence ID" value="KAJ6242390.1"/>
    <property type="molecule type" value="Genomic_DNA"/>
</dbReference>
<comment type="caution">
    <text evidence="2">The sequence shown here is derived from an EMBL/GenBank/DDBJ whole genome shotgun (WGS) entry which is preliminary data.</text>
</comment>
<accession>A0ABQ8YCR4</accession>
<name>A0ABQ8YCR4_9EUKA</name>
<keyword evidence="3" id="KW-1185">Reference proteome</keyword>
<dbReference type="Proteomes" id="UP001150062">
    <property type="component" value="Unassembled WGS sequence"/>
</dbReference>
<protein>
    <submittedName>
        <fullName evidence="2">Alcohol o-acetyltransferase 1-related</fullName>
    </submittedName>
</protein>
<evidence type="ECO:0000313" key="2">
    <source>
        <dbReference type="EMBL" id="KAJ6242390.1"/>
    </source>
</evidence>
<dbReference type="InterPro" id="IPR052058">
    <property type="entry name" value="Alcohol_O-acetyltransferase"/>
</dbReference>
<gene>
    <name evidence="2" type="ORF">M0813_22528</name>
</gene>
<dbReference type="PANTHER" id="PTHR28037">
    <property type="entry name" value="ALCOHOL O-ACETYLTRANSFERASE 1-RELATED"/>
    <property type="match status" value="1"/>
</dbReference>
<reference evidence="2" key="1">
    <citation type="submission" date="2022-08" db="EMBL/GenBank/DDBJ databases">
        <title>Novel sulfate-reducing endosymbionts in the free-living metamonad Anaeramoeba.</title>
        <authorList>
            <person name="Jerlstrom-Hultqvist J."/>
            <person name="Cepicka I."/>
            <person name="Gallot-Lavallee L."/>
            <person name="Salas-Leiva D."/>
            <person name="Curtis B.A."/>
            <person name="Zahonova K."/>
            <person name="Pipaliya S."/>
            <person name="Dacks J."/>
            <person name="Roger A.J."/>
        </authorList>
    </citation>
    <scope>NUCLEOTIDE SEQUENCE</scope>
    <source>
        <strain evidence="2">Schooner1</strain>
    </source>
</reference>
<dbReference type="PANTHER" id="PTHR28037:SF1">
    <property type="entry name" value="ALCOHOL O-ACETYLTRANSFERASE 1-RELATED"/>
    <property type="match status" value="1"/>
</dbReference>
<organism evidence="2 3">
    <name type="scientific">Anaeramoeba flamelloides</name>
    <dbReference type="NCBI Taxonomy" id="1746091"/>
    <lineage>
        <taxon>Eukaryota</taxon>
        <taxon>Metamonada</taxon>
        <taxon>Anaeramoebidae</taxon>
        <taxon>Anaeramoeba</taxon>
    </lineage>
</organism>
<evidence type="ECO:0000313" key="3">
    <source>
        <dbReference type="Proteomes" id="UP001150062"/>
    </source>
</evidence>
<feature type="region of interest" description="Disordered" evidence="1">
    <location>
        <begin position="52"/>
        <end position="74"/>
    </location>
</feature>
<feature type="compositionally biased region" description="Basic and acidic residues" evidence="1">
    <location>
        <begin position="62"/>
        <end position="74"/>
    </location>
</feature>
<proteinExistence type="predicted"/>